<gene>
    <name evidence="4" type="ORF">HND93_10625</name>
</gene>
<dbReference type="PRINTS" id="PR00081">
    <property type="entry name" value="GDHRDH"/>
</dbReference>
<evidence type="ECO:0000256" key="1">
    <source>
        <dbReference type="ARBA" id="ARBA00006484"/>
    </source>
</evidence>
<dbReference type="EMBL" id="JABFDB010000006">
    <property type="protein sequence ID" value="NYZ20166.1"/>
    <property type="molecule type" value="Genomic_DNA"/>
</dbReference>
<protein>
    <submittedName>
        <fullName evidence="4">Oxidoreductase</fullName>
    </submittedName>
</protein>
<keyword evidence="5" id="KW-1185">Reference proteome</keyword>
<dbReference type="Pfam" id="PF00106">
    <property type="entry name" value="adh_short"/>
    <property type="match status" value="1"/>
</dbReference>
<organism evidence="4 5">
    <name type="scientific">Azospirillum oleiclasticum</name>
    <dbReference type="NCBI Taxonomy" id="2735135"/>
    <lineage>
        <taxon>Bacteria</taxon>
        <taxon>Pseudomonadati</taxon>
        <taxon>Pseudomonadota</taxon>
        <taxon>Alphaproteobacteria</taxon>
        <taxon>Rhodospirillales</taxon>
        <taxon>Azospirillaceae</taxon>
        <taxon>Azospirillum</taxon>
    </lineage>
</organism>
<dbReference type="SUPFAM" id="SSF51735">
    <property type="entry name" value="NAD(P)-binding Rossmann-fold domains"/>
    <property type="match status" value="1"/>
</dbReference>
<reference evidence="4 5" key="1">
    <citation type="submission" date="2020-05" db="EMBL/GenBank/DDBJ databases">
        <title>Azospirillum oleiclasticum sp. nov, a nitrogen-fixing and heavy crude oil-emulsifying bacterium isolated from the crude oil of Yumen Oilfield.</title>
        <authorList>
            <person name="Wu D."/>
            <person name="Cai M."/>
            <person name="Zhang X."/>
        </authorList>
    </citation>
    <scope>NUCLEOTIDE SEQUENCE [LARGE SCALE GENOMIC DNA]</scope>
    <source>
        <strain evidence="4 5">ROY-1-1-2</strain>
    </source>
</reference>
<dbReference type="InterPro" id="IPR036291">
    <property type="entry name" value="NAD(P)-bd_dom_sf"/>
</dbReference>
<comment type="similarity">
    <text evidence="1 3">Belongs to the short-chain dehydrogenases/reductases (SDR) family.</text>
</comment>
<proteinExistence type="inferred from homology"/>
<name>A0ABX2TA78_9PROT</name>
<evidence type="ECO:0000256" key="3">
    <source>
        <dbReference type="RuleBase" id="RU000363"/>
    </source>
</evidence>
<dbReference type="CDD" id="cd05374">
    <property type="entry name" value="17beta-HSD-like_SDR_c"/>
    <property type="match status" value="1"/>
</dbReference>
<dbReference type="NCBIfam" id="NF004823">
    <property type="entry name" value="PRK06179.1"/>
    <property type="match status" value="1"/>
</dbReference>
<dbReference type="RefSeq" id="WP_180281935.1">
    <property type="nucleotide sequence ID" value="NZ_JABFDB010000006.1"/>
</dbReference>
<sequence length="277" mass="29680">MNEMSPSENQSHNVALVTGASSGIGYATAKALRAAGFDVIGTSRHATAKGPDGITMLACDVTDDASVANLVNDVLDATGRIDLLVNNAGVGLFGGAEESSLDQARMLFDVNVFGVIRMTNAVLPIMRRQEKGRIINLSSAHGFIPAPYFSLYSATKHAVEGYSQSLDHELRTLGIRVVLVEPAYTRTPFDANLIKPDRLLDAYESARADVAAAVEEAIRKGDTPEIVAGTIVKAATDTDPKPRYPAGKLARQVSVLRRFVPASAFDRSLRKMLRLPV</sequence>
<dbReference type="InterPro" id="IPR002347">
    <property type="entry name" value="SDR_fam"/>
</dbReference>
<dbReference type="InterPro" id="IPR051911">
    <property type="entry name" value="SDR_oxidoreductase"/>
</dbReference>
<dbReference type="Proteomes" id="UP000584642">
    <property type="component" value="Unassembled WGS sequence"/>
</dbReference>
<dbReference type="PANTHER" id="PTHR43976">
    <property type="entry name" value="SHORT CHAIN DEHYDROGENASE"/>
    <property type="match status" value="1"/>
</dbReference>
<comment type="caution">
    <text evidence="4">The sequence shown here is derived from an EMBL/GenBank/DDBJ whole genome shotgun (WGS) entry which is preliminary data.</text>
</comment>
<evidence type="ECO:0000256" key="2">
    <source>
        <dbReference type="ARBA" id="ARBA00023002"/>
    </source>
</evidence>
<keyword evidence="2" id="KW-0560">Oxidoreductase</keyword>
<dbReference type="Gene3D" id="3.40.50.720">
    <property type="entry name" value="NAD(P)-binding Rossmann-like Domain"/>
    <property type="match status" value="1"/>
</dbReference>
<accession>A0ABX2TA78</accession>
<dbReference type="PANTHER" id="PTHR43976:SF16">
    <property type="entry name" value="SHORT-CHAIN DEHYDROGENASE_REDUCTASE FAMILY PROTEIN"/>
    <property type="match status" value="1"/>
</dbReference>
<dbReference type="PRINTS" id="PR00080">
    <property type="entry name" value="SDRFAMILY"/>
</dbReference>
<evidence type="ECO:0000313" key="4">
    <source>
        <dbReference type="EMBL" id="NYZ20166.1"/>
    </source>
</evidence>
<evidence type="ECO:0000313" key="5">
    <source>
        <dbReference type="Proteomes" id="UP000584642"/>
    </source>
</evidence>